<proteinExistence type="predicted"/>
<accession>A0AAW8M1W3</accession>
<dbReference type="EMBL" id="JAVDSW010000009">
    <property type="protein sequence ID" value="MDR6705317.1"/>
    <property type="molecule type" value="Genomic_DNA"/>
</dbReference>
<reference evidence="1" key="1">
    <citation type="submission" date="2023-07" db="EMBL/GenBank/DDBJ databases">
        <title>Sorghum-associated microbial communities from plants grown in Nebraska, USA.</title>
        <authorList>
            <person name="Schachtman D."/>
        </authorList>
    </citation>
    <scope>NUCLEOTIDE SEQUENCE</scope>
    <source>
        <strain evidence="1">1457</strain>
    </source>
</reference>
<comment type="caution">
    <text evidence="1">The sequence shown here is derived from an EMBL/GenBank/DDBJ whole genome shotgun (WGS) entry which is preliminary data.</text>
</comment>
<dbReference type="Proteomes" id="UP001265315">
    <property type="component" value="Unassembled WGS sequence"/>
</dbReference>
<organism evidence="1 2">
    <name type="scientific">Agrobacterium tumefaciens</name>
    <dbReference type="NCBI Taxonomy" id="358"/>
    <lineage>
        <taxon>Bacteria</taxon>
        <taxon>Pseudomonadati</taxon>
        <taxon>Pseudomonadota</taxon>
        <taxon>Alphaproteobacteria</taxon>
        <taxon>Hyphomicrobiales</taxon>
        <taxon>Rhizobiaceae</taxon>
        <taxon>Rhizobium/Agrobacterium group</taxon>
        <taxon>Agrobacterium</taxon>
        <taxon>Agrobacterium tumefaciens complex</taxon>
    </lineage>
</organism>
<name>A0AAW8M1W3_AGRTU</name>
<dbReference type="AlphaFoldDB" id="A0AAW8M1W3"/>
<evidence type="ECO:0000313" key="2">
    <source>
        <dbReference type="Proteomes" id="UP001265315"/>
    </source>
</evidence>
<evidence type="ECO:0000313" key="1">
    <source>
        <dbReference type="EMBL" id="MDR6705317.1"/>
    </source>
</evidence>
<gene>
    <name evidence="1" type="ORF">J2W61_005192</name>
</gene>
<sequence length="64" mass="6431">MGDSLTVAAVEGEADADLLLVVAADLEVIGAPPDVRMFDSELTIVEAIIGRSGMDAPITGCAAS</sequence>
<protein>
    <submittedName>
        <fullName evidence="1">Uncharacterized protein</fullName>
    </submittedName>
</protein>